<name>A0A0V0RF92_9BILA</name>
<dbReference type="Pfam" id="PF03265">
    <property type="entry name" value="DNase_II"/>
    <property type="match status" value="1"/>
</dbReference>
<keyword evidence="3" id="KW-0732">Signal</keyword>
<feature type="chain" id="PRO_5006867804" evidence="3">
    <location>
        <begin position="20"/>
        <end position="101"/>
    </location>
</feature>
<evidence type="ECO:0000313" key="5">
    <source>
        <dbReference type="Proteomes" id="UP000054630"/>
    </source>
</evidence>
<dbReference type="OrthoDB" id="10261598at2759"/>
<dbReference type="EMBL" id="JYDL01000237">
    <property type="protein sequence ID" value="KRX12970.1"/>
    <property type="molecule type" value="Genomic_DNA"/>
</dbReference>
<organism evidence="4 5">
    <name type="scientific">Trichinella nelsoni</name>
    <dbReference type="NCBI Taxonomy" id="6336"/>
    <lineage>
        <taxon>Eukaryota</taxon>
        <taxon>Metazoa</taxon>
        <taxon>Ecdysozoa</taxon>
        <taxon>Nematoda</taxon>
        <taxon>Enoplea</taxon>
        <taxon>Dorylaimia</taxon>
        <taxon>Trichinellida</taxon>
        <taxon>Trichinellidae</taxon>
        <taxon>Trichinella</taxon>
    </lineage>
</organism>
<evidence type="ECO:0000313" key="4">
    <source>
        <dbReference type="EMBL" id="KRX12970.1"/>
    </source>
</evidence>
<keyword evidence="5" id="KW-1185">Reference proteome</keyword>
<dbReference type="Proteomes" id="UP000054630">
    <property type="component" value="Unassembled WGS sequence"/>
</dbReference>
<gene>
    <name evidence="4" type="ORF">T07_11141</name>
</gene>
<sequence>MLKILHLLAVFLFTDLSHSQTSKCQNKDGNGNVDWTIVYKAPGQANGKIILATAAASWDDGAQALSNRNQHSFATALQHVVGDNQNVKFLAYNNAPPGVAN</sequence>
<accession>A0A0V0RF92</accession>
<keyword evidence="2" id="KW-0378">Hydrolase</keyword>
<feature type="signal peptide" evidence="3">
    <location>
        <begin position="1"/>
        <end position="19"/>
    </location>
</feature>
<comment type="caution">
    <text evidence="4">The sequence shown here is derived from an EMBL/GenBank/DDBJ whole genome shotgun (WGS) entry which is preliminary data.</text>
</comment>
<dbReference type="InterPro" id="IPR004947">
    <property type="entry name" value="DNase_II"/>
</dbReference>
<evidence type="ECO:0000256" key="2">
    <source>
        <dbReference type="ARBA" id="ARBA00022801"/>
    </source>
</evidence>
<evidence type="ECO:0000256" key="3">
    <source>
        <dbReference type="SAM" id="SignalP"/>
    </source>
</evidence>
<dbReference type="GO" id="GO:0004531">
    <property type="term" value="F:deoxyribonuclease II activity"/>
    <property type="evidence" value="ECO:0007669"/>
    <property type="project" value="InterPro"/>
</dbReference>
<reference evidence="4 5" key="1">
    <citation type="submission" date="2015-01" db="EMBL/GenBank/DDBJ databases">
        <title>Evolution of Trichinella species and genotypes.</title>
        <authorList>
            <person name="Korhonen P.K."/>
            <person name="Edoardo P."/>
            <person name="Giuseppe L.R."/>
            <person name="Gasser R.B."/>
        </authorList>
    </citation>
    <scope>NUCLEOTIDE SEQUENCE [LARGE SCALE GENOMIC DNA]</scope>
    <source>
        <strain evidence="4">ISS37</strain>
    </source>
</reference>
<comment type="similarity">
    <text evidence="1">Belongs to the DNase II family.</text>
</comment>
<evidence type="ECO:0000256" key="1">
    <source>
        <dbReference type="ARBA" id="ARBA00007527"/>
    </source>
</evidence>
<protein>
    <submittedName>
        <fullName evidence="4">Uncharacterized protein</fullName>
    </submittedName>
</protein>
<dbReference type="AlphaFoldDB" id="A0A0V0RF92"/>
<proteinExistence type="inferred from homology"/>
<feature type="non-terminal residue" evidence="4">
    <location>
        <position position="101"/>
    </location>
</feature>